<keyword evidence="7" id="KW-1185">Reference proteome</keyword>
<feature type="region of interest" description="Disordered" evidence="4">
    <location>
        <begin position="28"/>
        <end position="73"/>
    </location>
</feature>
<keyword evidence="3 5" id="KW-0732">Signal</keyword>
<sequence>MKRRLYQKFVAMALTGTMAIGMLTGCGSSQETAAPAEESTAADSAKSAESTEAADSADAQEQDSSSPYTDYSGGFPETVTIQIPVYDRAFEGWNVTDNTYTQWIQKEFGDKYNVNVEYVAVGRSTEVADYMQMLSAGNAPDIIMHYDMPQAVNYYSEGAMQALDLDEIAYYAPTYYANMKDTIDTYGEMDGENYFFFANRPTYYYNWVTLIRQDWLDAVDADMPESMEELNEVAAKWKDAGVGTLGERLLINNFTYYYPFIGSSVDEKELALYSDLAVAPLTWSATEAYLKNLNYQYNNGLTNPEFYLIDDDAKWKADFVSGKVGTYSFYITSGTDTISSLLANDADAKVSVMNTWAGVPEGNNSYYYEYPPYGMIMGINSDCTDEQREAVWMFLEWMSQSDNLFKLQNGVEGESYTLDDNGLAIPVDGYTGEWKRSDNNNKDYWCLVVEAAVYDDDELTYQSRLRDLAPSGYEYLIADSKNYFDTYAQYGLINTAYTKTIEASAENAEDLKKLWQELYVDCATCSEADFDAIYQEACQTYLDAGYQDILDEKQALYDEGSTK</sequence>
<accession>A0ABZ3EY57</accession>
<feature type="signal peptide" evidence="5">
    <location>
        <begin position="1"/>
        <end position="19"/>
    </location>
</feature>
<protein>
    <submittedName>
        <fullName evidence="6">ABC transporter substrate-binding protein</fullName>
    </submittedName>
</protein>
<dbReference type="Gene3D" id="3.40.190.10">
    <property type="entry name" value="Periplasmic binding protein-like II"/>
    <property type="match status" value="2"/>
</dbReference>
<gene>
    <name evidence="6" type="ORF">V6984_01075</name>
</gene>
<keyword evidence="2" id="KW-0813">Transport</keyword>
<name>A0ABZ3EY57_9FIRM</name>
<evidence type="ECO:0000313" key="7">
    <source>
        <dbReference type="Proteomes" id="UP001451571"/>
    </source>
</evidence>
<evidence type="ECO:0000256" key="4">
    <source>
        <dbReference type="SAM" id="MobiDB-lite"/>
    </source>
</evidence>
<dbReference type="Proteomes" id="UP001451571">
    <property type="component" value="Chromosome"/>
</dbReference>
<dbReference type="InterPro" id="IPR050490">
    <property type="entry name" value="Bact_solute-bd_prot1"/>
</dbReference>
<evidence type="ECO:0000256" key="5">
    <source>
        <dbReference type="SAM" id="SignalP"/>
    </source>
</evidence>
<evidence type="ECO:0000256" key="3">
    <source>
        <dbReference type="ARBA" id="ARBA00022729"/>
    </source>
</evidence>
<reference evidence="6 7" key="1">
    <citation type="submission" date="2024-02" db="EMBL/GenBank/DDBJ databases">
        <title>Bacterial strain from lacustrine sediment.</title>
        <authorList>
            <person name="Petit C."/>
            <person name="Fadhlaoui K."/>
        </authorList>
    </citation>
    <scope>NUCLEOTIDE SEQUENCE [LARGE SCALE GENOMIC DNA]</scope>
    <source>
        <strain evidence="6 7">IPX-CK</strain>
    </source>
</reference>
<dbReference type="PANTHER" id="PTHR43649">
    <property type="entry name" value="ARABINOSE-BINDING PROTEIN-RELATED"/>
    <property type="match status" value="1"/>
</dbReference>
<proteinExistence type="inferred from homology"/>
<feature type="chain" id="PRO_5046685440" evidence="5">
    <location>
        <begin position="20"/>
        <end position="563"/>
    </location>
</feature>
<organism evidence="6 7">
    <name type="scientific">Kineothrix sedimenti</name>
    <dbReference type="NCBI Taxonomy" id="3123317"/>
    <lineage>
        <taxon>Bacteria</taxon>
        <taxon>Bacillati</taxon>
        <taxon>Bacillota</taxon>
        <taxon>Clostridia</taxon>
        <taxon>Lachnospirales</taxon>
        <taxon>Lachnospiraceae</taxon>
        <taxon>Kineothrix</taxon>
    </lineage>
</organism>
<dbReference type="PROSITE" id="PS51257">
    <property type="entry name" value="PROKAR_LIPOPROTEIN"/>
    <property type="match status" value="1"/>
</dbReference>
<evidence type="ECO:0000256" key="2">
    <source>
        <dbReference type="ARBA" id="ARBA00022448"/>
    </source>
</evidence>
<evidence type="ECO:0000256" key="1">
    <source>
        <dbReference type="ARBA" id="ARBA00008520"/>
    </source>
</evidence>
<dbReference type="SUPFAM" id="SSF53850">
    <property type="entry name" value="Periplasmic binding protein-like II"/>
    <property type="match status" value="1"/>
</dbReference>
<evidence type="ECO:0000313" key="6">
    <source>
        <dbReference type="EMBL" id="XAH74390.1"/>
    </source>
</evidence>
<comment type="similarity">
    <text evidence="1">Belongs to the bacterial solute-binding protein 1 family.</text>
</comment>
<dbReference type="EMBL" id="CP146256">
    <property type="protein sequence ID" value="XAH74390.1"/>
    <property type="molecule type" value="Genomic_DNA"/>
</dbReference>
<feature type="compositionally biased region" description="Low complexity" evidence="4">
    <location>
        <begin position="28"/>
        <end position="66"/>
    </location>
</feature>
<dbReference type="RefSeq" id="WP_342757983.1">
    <property type="nucleotide sequence ID" value="NZ_CP146256.1"/>
</dbReference>
<dbReference type="PANTHER" id="PTHR43649:SF34">
    <property type="entry name" value="ABC TRANSPORTER PERIPLASMIC-BINDING PROTEIN YCJN-RELATED"/>
    <property type="match status" value="1"/>
</dbReference>